<proteinExistence type="predicted"/>
<accession>F0NXB6</accession>
<evidence type="ECO:0000259" key="1">
    <source>
        <dbReference type="PROSITE" id="PS51186"/>
    </source>
</evidence>
<dbReference type="SUPFAM" id="SSF55729">
    <property type="entry name" value="Acyl-CoA N-acyltransferases (Nat)"/>
    <property type="match status" value="1"/>
</dbReference>
<keyword evidence="3" id="KW-1185">Reference proteome</keyword>
<protein>
    <submittedName>
        <fullName evidence="2">GCN5-related N-acetyltransferase</fullName>
    </submittedName>
</protein>
<dbReference type="Gene3D" id="3.40.630.30">
    <property type="match status" value="1"/>
</dbReference>
<dbReference type="CDD" id="cd04301">
    <property type="entry name" value="NAT_SF"/>
    <property type="match status" value="1"/>
</dbReference>
<dbReference type="Pfam" id="PF00583">
    <property type="entry name" value="Acetyltransf_1"/>
    <property type="match status" value="1"/>
</dbReference>
<sequence>MKTIGENFDGFFILHTLSIQKPIYKMEEIIFRQATMNDAEAIWEILQEAILKRKQDGSSQWQNGYPNPTVIAEDIDKGFAYVMQHKNGELKGYIAIIDEVVPAYEKIDGRWLSNREALVVHRLAVAQDHPVKGLGTWAMREVEKVANAKNINSIKVDTNHDNHGMLRIFEKLGYVYCGEVELSGGKRKAFEKII</sequence>
<reference evidence="3" key="2">
    <citation type="journal article" date="2011" name="Stand. Genomic Sci.">
        <title>Complete genome sequence of Weeksella virosa type strain (9751T).</title>
        <authorList>
            <person name="Lang E."/>
            <person name="Teshima H."/>
            <person name="Lucas S."/>
            <person name="Lapidus A."/>
            <person name="Hammon N."/>
            <person name="Deshpande S."/>
            <person name="Nolan M."/>
            <person name="Cheng J."/>
            <person name="Pitluck S."/>
            <person name="Liolios K."/>
            <person name="Pagani I."/>
            <person name="Mikhailova N."/>
            <person name="Ivanova N."/>
            <person name="Mavromatis K."/>
            <person name="Pati A."/>
            <person name="Tapia R."/>
            <person name="Han C."/>
            <person name="Goodwin L."/>
            <person name="Chen A."/>
            <person name="Palaniappan K."/>
            <person name="Land M."/>
            <person name="Hauser L."/>
            <person name="Chang Y."/>
            <person name="Jeffries C."/>
            <person name="Brambilla E."/>
            <person name="Kopitz M."/>
            <person name="Rohde M."/>
            <person name="Goker M."/>
            <person name="Tindall B."/>
            <person name="Detter J."/>
            <person name="Woyke T."/>
            <person name="Bristow J."/>
            <person name="Eisen J."/>
            <person name="Markowitz V."/>
            <person name="Hugenholtz P."/>
            <person name="Klenk H."/>
            <person name="Kyrpides N."/>
        </authorList>
    </citation>
    <scope>NUCLEOTIDE SEQUENCE [LARGE SCALE GENOMIC DNA]</scope>
    <source>
        <strain evidence="3">ATCC 43766 / DSM 16922 / JCM 21250 / NBRC 16016 / NCTC 11634 / CL345/78</strain>
    </source>
</reference>
<dbReference type="PANTHER" id="PTHR43617:SF20">
    <property type="entry name" value="N-ALPHA-ACETYLTRANSFERASE RIMI"/>
    <property type="match status" value="1"/>
</dbReference>
<dbReference type="RefSeq" id="WP_013597282.1">
    <property type="nucleotide sequence ID" value="NC_015144.1"/>
</dbReference>
<evidence type="ECO:0000313" key="2">
    <source>
        <dbReference type="EMBL" id="ADX66890.1"/>
    </source>
</evidence>
<dbReference type="InterPro" id="IPR000182">
    <property type="entry name" value="GNAT_dom"/>
</dbReference>
<organism evidence="2 3">
    <name type="scientific">Weeksella virosa (strain ATCC 43766 / DSM 16922 / JCM 21250 / CCUG 30538 / CDC 9751 / IAM 14551 / NBRC 16016 / NCTC 11634 / CL345/78)</name>
    <dbReference type="NCBI Taxonomy" id="865938"/>
    <lineage>
        <taxon>Bacteria</taxon>
        <taxon>Pseudomonadati</taxon>
        <taxon>Bacteroidota</taxon>
        <taxon>Flavobacteriia</taxon>
        <taxon>Flavobacteriales</taxon>
        <taxon>Weeksellaceae</taxon>
        <taxon>Weeksella</taxon>
    </lineage>
</organism>
<evidence type="ECO:0000313" key="3">
    <source>
        <dbReference type="Proteomes" id="UP000008641"/>
    </source>
</evidence>
<dbReference type="PROSITE" id="PS51186">
    <property type="entry name" value="GNAT"/>
    <property type="match status" value="1"/>
</dbReference>
<name>F0NXB6_WEEVC</name>
<dbReference type="EMBL" id="CP002455">
    <property type="protein sequence ID" value="ADX66890.1"/>
    <property type="molecule type" value="Genomic_DNA"/>
</dbReference>
<reference evidence="2 3" key="1">
    <citation type="journal article" date="2011" name="Stand. Genomic Sci.">
        <title>Complete genome sequence of Weeksella virosa type strain (9751).</title>
        <authorList>
            <person name="Lang E."/>
            <person name="Teshima H."/>
            <person name="Lucas S."/>
            <person name="Lapidus A."/>
            <person name="Hammon N."/>
            <person name="Deshpande S."/>
            <person name="Nolan M."/>
            <person name="Cheng J.F."/>
            <person name="Pitluck S."/>
            <person name="Liolios K."/>
            <person name="Pagani I."/>
            <person name="Mikhailova N."/>
            <person name="Ivanova N."/>
            <person name="Mavromatis K."/>
            <person name="Pati A."/>
            <person name="Tapia R."/>
            <person name="Han C."/>
            <person name="Goodwin L."/>
            <person name="Chen A."/>
            <person name="Palaniappan K."/>
            <person name="Land M."/>
            <person name="Hauser L."/>
            <person name="Chang Y.J."/>
            <person name="Jeffries C.D."/>
            <person name="Brambilla E.M."/>
            <person name="Kopitz M."/>
            <person name="Rohde M."/>
            <person name="Goker M."/>
            <person name="Tindall B.J."/>
            <person name="Detter J.C."/>
            <person name="Woyke T."/>
            <person name="Bristow J."/>
            <person name="Eisen J.A."/>
            <person name="Markowitz V."/>
            <person name="Hugenholtz P."/>
            <person name="Klenk H.P."/>
            <person name="Kyrpides N.C."/>
        </authorList>
    </citation>
    <scope>NUCLEOTIDE SEQUENCE [LARGE SCALE GENOMIC DNA]</scope>
    <source>
        <strain evidence="3">ATCC 43766 / DSM 16922 / JCM 21250 / NBRC 16016 / NCTC 11634 / CL345/78</strain>
    </source>
</reference>
<dbReference type="Proteomes" id="UP000008641">
    <property type="component" value="Chromosome"/>
</dbReference>
<dbReference type="InterPro" id="IPR050276">
    <property type="entry name" value="MshD_Acetyltransferase"/>
</dbReference>
<dbReference type="AlphaFoldDB" id="F0NXB6"/>
<gene>
    <name evidence="2" type="ordered locus">Weevi_0166</name>
</gene>
<dbReference type="KEGG" id="wvi:Weevi_0166"/>
<dbReference type="PANTHER" id="PTHR43617">
    <property type="entry name" value="L-AMINO ACID N-ACETYLTRANSFERASE"/>
    <property type="match status" value="1"/>
</dbReference>
<dbReference type="InterPro" id="IPR016181">
    <property type="entry name" value="Acyl_CoA_acyltransferase"/>
</dbReference>
<feature type="domain" description="N-acetyltransferase" evidence="1">
    <location>
        <begin position="29"/>
        <end position="194"/>
    </location>
</feature>
<dbReference type="GO" id="GO:0016747">
    <property type="term" value="F:acyltransferase activity, transferring groups other than amino-acyl groups"/>
    <property type="evidence" value="ECO:0007669"/>
    <property type="project" value="InterPro"/>
</dbReference>
<dbReference type="eggNOG" id="COG1247">
    <property type="taxonomic scope" value="Bacteria"/>
</dbReference>
<dbReference type="STRING" id="865938.Weevi_0166"/>
<dbReference type="HOGENOM" id="CLU_013985_13_0_10"/>